<dbReference type="GO" id="GO:0020037">
    <property type="term" value="F:heme binding"/>
    <property type="evidence" value="ECO:0007669"/>
    <property type="project" value="TreeGrafter"/>
</dbReference>
<dbReference type="GO" id="GO:0005886">
    <property type="term" value="C:plasma membrane"/>
    <property type="evidence" value="ECO:0007669"/>
    <property type="project" value="UniProtKB-SubCell"/>
</dbReference>
<evidence type="ECO:0000256" key="8">
    <source>
        <dbReference type="ARBA" id="ARBA00022982"/>
    </source>
</evidence>
<keyword evidence="3" id="KW-0813">Transport</keyword>
<feature type="transmembrane region" description="Helical" evidence="12">
    <location>
        <begin position="12"/>
        <end position="37"/>
    </location>
</feature>
<dbReference type="Gene3D" id="1.20.950.20">
    <property type="entry name" value="Transmembrane di-heme cytochromes, Chain C"/>
    <property type="match status" value="1"/>
</dbReference>
<proteinExistence type="inferred from homology"/>
<dbReference type="Proteomes" id="UP000280881">
    <property type="component" value="Unassembled WGS sequence"/>
</dbReference>
<keyword evidence="4" id="KW-1003">Cell membrane</keyword>
<dbReference type="RefSeq" id="WP_121170378.1">
    <property type="nucleotide sequence ID" value="NZ_RBIE01000001.1"/>
</dbReference>
<protein>
    <submittedName>
        <fullName evidence="14">Ni/Fe-hydrogenase 1 B-type cytochrome subunit</fullName>
    </submittedName>
</protein>
<dbReference type="SUPFAM" id="SSF81342">
    <property type="entry name" value="Transmembrane di-heme cytochromes"/>
    <property type="match status" value="1"/>
</dbReference>
<evidence type="ECO:0000256" key="2">
    <source>
        <dbReference type="ARBA" id="ARBA00008622"/>
    </source>
</evidence>
<evidence type="ECO:0000256" key="7">
    <source>
        <dbReference type="ARBA" id="ARBA00022723"/>
    </source>
</evidence>
<evidence type="ECO:0000256" key="11">
    <source>
        <dbReference type="ARBA" id="ARBA00023136"/>
    </source>
</evidence>
<organism evidence="14 15">
    <name type="scientific">Thermovibrio guaymasensis</name>
    <dbReference type="NCBI Taxonomy" id="240167"/>
    <lineage>
        <taxon>Bacteria</taxon>
        <taxon>Pseudomonadati</taxon>
        <taxon>Aquificota</taxon>
        <taxon>Aquificia</taxon>
        <taxon>Desulfurobacteriales</taxon>
        <taxon>Desulfurobacteriaceae</taxon>
        <taxon>Thermovibrio</taxon>
    </lineage>
</organism>
<dbReference type="NCBIfam" id="TIGR02125">
    <property type="entry name" value="CytB-hydogenase"/>
    <property type="match status" value="1"/>
</dbReference>
<evidence type="ECO:0000256" key="3">
    <source>
        <dbReference type="ARBA" id="ARBA00022448"/>
    </source>
</evidence>
<comment type="caution">
    <text evidence="14">The sequence shown here is derived from an EMBL/GenBank/DDBJ whole genome shotgun (WGS) entry which is preliminary data.</text>
</comment>
<keyword evidence="15" id="KW-1185">Reference proteome</keyword>
<evidence type="ECO:0000256" key="12">
    <source>
        <dbReference type="SAM" id="Phobius"/>
    </source>
</evidence>
<dbReference type="InterPro" id="IPR000516">
    <property type="entry name" value="Ni-dep_Hydgase_cyt-B"/>
</dbReference>
<keyword evidence="8" id="KW-0249">Electron transport</keyword>
<evidence type="ECO:0000313" key="14">
    <source>
        <dbReference type="EMBL" id="RKQ63997.1"/>
    </source>
</evidence>
<dbReference type="GO" id="GO:0005506">
    <property type="term" value="F:iron ion binding"/>
    <property type="evidence" value="ECO:0007669"/>
    <property type="project" value="InterPro"/>
</dbReference>
<keyword evidence="11 12" id="KW-0472">Membrane</keyword>
<feature type="transmembrane region" description="Helical" evidence="12">
    <location>
        <begin position="169"/>
        <end position="190"/>
    </location>
</feature>
<gene>
    <name evidence="14" type="ORF">C7457_0887</name>
</gene>
<dbReference type="GO" id="GO:0009055">
    <property type="term" value="F:electron transfer activity"/>
    <property type="evidence" value="ECO:0007669"/>
    <property type="project" value="InterPro"/>
</dbReference>
<dbReference type="AlphaFoldDB" id="A0A420W9L7"/>
<dbReference type="Pfam" id="PF01292">
    <property type="entry name" value="Ni_hydr_CYTB"/>
    <property type="match status" value="1"/>
</dbReference>
<dbReference type="EMBL" id="RBIE01000001">
    <property type="protein sequence ID" value="RKQ63997.1"/>
    <property type="molecule type" value="Genomic_DNA"/>
</dbReference>
<feature type="domain" description="Cytochrome b561 bacterial/Ni-hydrogenase" evidence="13">
    <location>
        <begin position="9"/>
        <end position="207"/>
    </location>
</feature>
<accession>A0A420W9L7</accession>
<sequence>MAIYEKKYVWSILLRLFHWTFALSIFTLVVTGLYIHWPWTNTWLESSHQFTMAIMRWIHFVAGMFFTCAVLARLYLWFFGNKYERVWDFLPINGRNIKNLFSTLLYYAYLTDHHEERLGHNALAGTAYFFTLILAVIQFITGLYLLYPENNFFVSLGSAMFGTQQEARFIHYILNWYFAWFALVHIYIVVWNDIKNPEGLISSIFDGYKFHKKES</sequence>
<keyword evidence="9 12" id="KW-1133">Transmembrane helix</keyword>
<keyword evidence="5" id="KW-0349">Heme</keyword>
<keyword evidence="7" id="KW-0479">Metal-binding</keyword>
<evidence type="ECO:0000256" key="5">
    <source>
        <dbReference type="ARBA" id="ARBA00022617"/>
    </source>
</evidence>
<comment type="subcellular location">
    <subcellularLocation>
        <location evidence="1">Cell membrane</location>
        <topology evidence="1">Multi-pass membrane protein</topology>
    </subcellularLocation>
</comment>
<dbReference type="OrthoDB" id="197262at2"/>
<dbReference type="PRINTS" id="PR00161">
    <property type="entry name" value="NIHGNASECYTB"/>
</dbReference>
<reference evidence="14 15" key="1">
    <citation type="submission" date="2018-10" db="EMBL/GenBank/DDBJ databases">
        <title>Genomic Encyclopedia of Type Strains, Phase IV (KMG-IV): sequencing the most valuable type-strain genomes for metagenomic binning, comparative biology and taxonomic classification.</title>
        <authorList>
            <person name="Goeker M."/>
        </authorList>
    </citation>
    <scope>NUCLEOTIDE SEQUENCE [LARGE SCALE GENOMIC DNA]</scope>
    <source>
        <strain evidence="14 15">DSM 15521</strain>
    </source>
</reference>
<evidence type="ECO:0000256" key="4">
    <source>
        <dbReference type="ARBA" id="ARBA00022475"/>
    </source>
</evidence>
<dbReference type="PANTHER" id="PTHR30485">
    <property type="entry name" value="NI/FE-HYDROGENASE 1 B-TYPE CYTOCHROME SUBUNIT"/>
    <property type="match status" value="1"/>
</dbReference>
<evidence type="ECO:0000259" key="13">
    <source>
        <dbReference type="Pfam" id="PF01292"/>
    </source>
</evidence>
<evidence type="ECO:0000256" key="1">
    <source>
        <dbReference type="ARBA" id="ARBA00004651"/>
    </source>
</evidence>
<dbReference type="GO" id="GO:0022904">
    <property type="term" value="P:respiratory electron transport chain"/>
    <property type="evidence" value="ECO:0007669"/>
    <property type="project" value="InterPro"/>
</dbReference>
<feature type="transmembrane region" description="Helical" evidence="12">
    <location>
        <begin position="127"/>
        <end position="147"/>
    </location>
</feature>
<name>A0A420W9L7_9BACT</name>
<evidence type="ECO:0000256" key="10">
    <source>
        <dbReference type="ARBA" id="ARBA00023004"/>
    </source>
</evidence>
<keyword evidence="6 12" id="KW-0812">Transmembrane</keyword>
<comment type="similarity">
    <text evidence="2">Belongs to the HupC/HyaC/HydC family.</text>
</comment>
<feature type="transmembrane region" description="Helical" evidence="12">
    <location>
        <begin position="57"/>
        <end position="76"/>
    </location>
</feature>
<dbReference type="InterPro" id="IPR016174">
    <property type="entry name" value="Di-haem_cyt_TM"/>
</dbReference>
<dbReference type="PANTHER" id="PTHR30485:SF0">
    <property type="entry name" value="NI_FE-HYDROGENASE 1 B-TYPE CYTOCHROME SUBUNIT-RELATED"/>
    <property type="match status" value="1"/>
</dbReference>
<evidence type="ECO:0000256" key="9">
    <source>
        <dbReference type="ARBA" id="ARBA00022989"/>
    </source>
</evidence>
<dbReference type="InterPro" id="IPR051542">
    <property type="entry name" value="Hydrogenase_cytochrome"/>
</dbReference>
<evidence type="ECO:0000256" key="6">
    <source>
        <dbReference type="ARBA" id="ARBA00022692"/>
    </source>
</evidence>
<dbReference type="InterPro" id="IPR011577">
    <property type="entry name" value="Cyt_b561_bac/Ni-Hgenase"/>
</dbReference>
<keyword evidence="10" id="KW-0408">Iron</keyword>
<evidence type="ECO:0000313" key="15">
    <source>
        <dbReference type="Proteomes" id="UP000280881"/>
    </source>
</evidence>